<dbReference type="Gene3D" id="3.30.420.380">
    <property type="match status" value="1"/>
</dbReference>
<name>A0AAP2CEV2_9GAMM</name>
<evidence type="ECO:0000259" key="1">
    <source>
        <dbReference type="Pfam" id="PF05134"/>
    </source>
</evidence>
<evidence type="ECO:0000313" key="3">
    <source>
        <dbReference type="Proteomes" id="UP000675747"/>
    </source>
</evidence>
<dbReference type="GO" id="GO:0015628">
    <property type="term" value="P:protein secretion by the type II secretion system"/>
    <property type="evidence" value="ECO:0007669"/>
    <property type="project" value="InterPro"/>
</dbReference>
<dbReference type="Pfam" id="PF05134">
    <property type="entry name" value="T2SSL"/>
    <property type="match status" value="1"/>
</dbReference>
<dbReference type="GO" id="GO:0015627">
    <property type="term" value="C:type II protein secretion system complex"/>
    <property type="evidence" value="ECO:0007669"/>
    <property type="project" value="InterPro"/>
</dbReference>
<sequence length="355" mass="36159">MNTIRLVLLPEAADAPPRVLRIDAAGRLLADAAPAPAERTVLAVPAAAIALLRLELPSRSSAQARAAAVLLASERLALRPRALHVALGTDGRAAGGRLVAAVEGDILQAWLDRAAAAGVAADLVVPDCLLLPPPLDDSCPQVVELDGSWLVRGEEVAFSAEAKLARAVLGDAPAAPVRDPAERDALLARGALAPPLDLLQGAFARHTEHDAVAPRRRLLALAAALALSPALLWLADAVRHEAAARSLAARSDALAAEVLGPAADVADLAAARAERDAARGFARATAPLFAALETVPGVAIQRLDYAPDGSLSAVLVHADPDAAEPVRAALASGAMAVEAAPGDAGTTTLTLRPQS</sequence>
<organism evidence="2 3">
    <name type="scientific">Coralloluteibacterium stylophorae</name>
    <dbReference type="NCBI Taxonomy" id="1776034"/>
    <lineage>
        <taxon>Bacteria</taxon>
        <taxon>Pseudomonadati</taxon>
        <taxon>Pseudomonadota</taxon>
        <taxon>Gammaproteobacteria</taxon>
        <taxon>Lysobacterales</taxon>
        <taxon>Lysobacteraceae</taxon>
        <taxon>Coralloluteibacterium</taxon>
    </lineage>
</organism>
<dbReference type="InterPro" id="IPR043129">
    <property type="entry name" value="ATPase_NBD"/>
</dbReference>
<dbReference type="AlphaFoldDB" id="A0AAP2CEV2"/>
<dbReference type="SUPFAM" id="SSF53067">
    <property type="entry name" value="Actin-like ATPase domain"/>
    <property type="match status" value="1"/>
</dbReference>
<accession>A0AAP2CEV2</accession>
<dbReference type="EMBL" id="JAGQFT020000016">
    <property type="protein sequence ID" value="MBS7458929.1"/>
    <property type="molecule type" value="Genomic_DNA"/>
</dbReference>
<gene>
    <name evidence="2" type="ORF">KB893_017490</name>
</gene>
<comment type="caution">
    <text evidence="2">The sequence shown here is derived from an EMBL/GenBank/DDBJ whole genome shotgun (WGS) entry which is preliminary data.</text>
</comment>
<proteinExistence type="predicted"/>
<feature type="domain" description="GspL cytoplasmic actin-ATPase-like" evidence="1">
    <location>
        <begin position="37"/>
        <end position="163"/>
    </location>
</feature>
<dbReference type="GO" id="GO:0009276">
    <property type="term" value="C:Gram-negative-bacterium-type cell wall"/>
    <property type="evidence" value="ECO:0007669"/>
    <property type="project" value="InterPro"/>
</dbReference>
<dbReference type="NCBIfam" id="TIGR01709">
    <property type="entry name" value="typeII_sec_gspL"/>
    <property type="match status" value="1"/>
</dbReference>
<dbReference type="RefSeq" id="WP_213173948.1">
    <property type="nucleotide sequence ID" value="NZ_JAGQFT020000016.1"/>
</dbReference>
<keyword evidence="3" id="KW-1185">Reference proteome</keyword>
<evidence type="ECO:0000313" key="2">
    <source>
        <dbReference type="EMBL" id="MBS7458929.1"/>
    </source>
</evidence>
<reference evidence="2 3" key="1">
    <citation type="journal article" date="2021" name="Microbiol. Resour. Announc.">
        <title>Draft Genome Sequence of Coralloluteibacterium stylophorae LMG 29479T.</title>
        <authorList>
            <person name="Karlyshev A.V."/>
            <person name="Kudryashova E.B."/>
            <person name="Ariskina E.V."/>
            <person name="Conroy A.P."/>
            <person name="Abidueva E.Y."/>
        </authorList>
    </citation>
    <scope>NUCLEOTIDE SEQUENCE [LARGE SCALE GENOMIC DNA]</scope>
    <source>
        <strain evidence="2 3">LMG 29479</strain>
    </source>
</reference>
<dbReference type="InterPro" id="IPR007812">
    <property type="entry name" value="T2SS_protein-GspL"/>
</dbReference>
<dbReference type="InterPro" id="IPR024230">
    <property type="entry name" value="GspL_cyto_dom"/>
</dbReference>
<protein>
    <submittedName>
        <fullName evidence="2">Type II secretion system protein GspL</fullName>
    </submittedName>
</protein>
<dbReference type="Proteomes" id="UP000675747">
    <property type="component" value="Unassembled WGS sequence"/>
</dbReference>